<evidence type="ECO:0000313" key="1">
    <source>
        <dbReference type="EMBL" id="RNL50323.1"/>
    </source>
</evidence>
<comment type="caution">
    <text evidence="1">The sequence shown here is derived from an EMBL/GenBank/DDBJ whole genome shotgun (WGS) entry which is preliminary data.</text>
</comment>
<evidence type="ECO:0000313" key="2">
    <source>
        <dbReference type="Proteomes" id="UP000274046"/>
    </source>
</evidence>
<accession>A0A3N0BP80</accession>
<dbReference type="OrthoDB" id="751263at2"/>
<organism evidence="1 2">
    <name type="scientific">Pedobacter jejuensis</name>
    <dbReference type="NCBI Taxonomy" id="1268550"/>
    <lineage>
        <taxon>Bacteria</taxon>
        <taxon>Pseudomonadati</taxon>
        <taxon>Bacteroidota</taxon>
        <taxon>Sphingobacteriia</taxon>
        <taxon>Sphingobacteriales</taxon>
        <taxon>Sphingobacteriaceae</taxon>
        <taxon>Pedobacter</taxon>
    </lineage>
</organism>
<dbReference type="AlphaFoldDB" id="A0A3N0BP80"/>
<dbReference type="RefSeq" id="WP_123207433.1">
    <property type="nucleotide sequence ID" value="NZ_RBEE01000044.1"/>
</dbReference>
<reference evidence="1 2" key="1">
    <citation type="submission" date="2018-10" db="EMBL/GenBank/DDBJ databases">
        <title>Genome sequencing of Pedobacter jejuensis TNB23.</title>
        <authorList>
            <person name="Cho Y.-J."/>
            <person name="Cho A."/>
            <person name="Kim O.-S."/>
        </authorList>
    </citation>
    <scope>NUCLEOTIDE SEQUENCE [LARGE SCALE GENOMIC DNA]</scope>
    <source>
        <strain evidence="1 2">TNB23</strain>
    </source>
</reference>
<dbReference type="EMBL" id="RBEE01000044">
    <property type="protein sequence ID" value="RNL50323.1"/>
    <property type="molecule type" value="Genomic_DNA"/>
</dbReference>
<sequence length="247" mass="29207">MLQYFKFRDLSVRKPHHFDLGFPLFFNTKFENNFFVTKLFRLSSEEYTAFYQYHLNWFISRNPGLEEKFFLNVWTIVDDRIIEYLKKKVSSLNTIETLKKLREFKGTIAQLDTWNISKKIEVVVAEKDLEISALKLEINDLKNKLKSISRFDPDQKIRILEGNLPTLVDLIKQIQHIEMPDGKKLARSQSQSPWYKMIARYFQQGENEISPETLRNYFPANTSTKLVKGSEVAESNKLFKIIPLEPK</sequence>
<gene>
    <name evidence="1" type="ORF">D7004_19205</name>
</gene>
<dbReference type="Proteomes" id="UP000274046">
    <property type="component" value="Unassembled WGS sequence"/>
</dbReference>
<protein>
    <submittedName>
        <fullName evidence="1">Uncharacterized protein</fullName>
    </submittedName>
</protein>
<name>A0A3N0BP80_9SPHI</name>
<keyword evidence="2" id="KW-1185">Reference proteome</keyword>
<proteinExistence type="predicted"/>